<dbReference type="VEuPathDB" id="FungiDB:SPSK_05622"/>
<dbReference type="RefSeq" id="XP_016583376.1">
    <property type="nucleotide sequence ID" value="XM_016732364.1"/>
</dbReference>
<feature type="region of interest" description="Disordered" evidence="1">
    <location>
        <begin position="76"/>
        <end position="148"/>
    </location>
</feature>
<proteinExistence type="predicted"/>
<feature type="compositionally biased region" description="Basic residues" evidence="1">
    <location>
        <begin position="87"/>
        <end position="97"/>
    </location>
</feature>
<reference evidence="2 3" key="1">
    <citation type="journal article" date="2014" name="BMC Genomics">
        <title>Comparative genomics of the major fungal agents of human and animal Sporotrichosis: Sporothrix schenckii and Sporothrix brasiliensis.</title>
        <authorList>
            <person name="Teixeira M.M."/>
            <person name="de Almeida L.G."/>
            <person name="Kubitschek-Barreira P."/>
            <person name="Alves F.L."/>
            <person name="Kioshima E.S."/>
            <person name="Abadio A.K."/>
            <person name="Fernandes L."/>
            <person name="Derengowski L.S."/>
            <person name="Ferreira K.S."/>
            <person name="Souza R.C."/>
            <person name="Ruiz J.C."/>
            <person name="de Andrade N.C."/>
            <person name="Paes H.C."/>
            <person name="Nicola A.M."/>
            <person name="Albuquerque P."/>
            <person name="Gerber A.L."/>
            <person name="Martins V.P."/>
            <person name="Peconick L.D."/>
            <person name="Neto A.V."/>
            <person name="Chaucanez C.B."/>
            <person name="Silva P.A."/>
            <person name="Cunha O.L."/>
            <person name="de Oliveira F.F."/>
            <person name="dos Santos T.C."/>
            <person name="Barros A.L."/>
            <person name="Soares M.A."/>
            <person name="de Oliveira L.M."/>
            <person name="Marini M.M."/>
            <person name="Villalobos-Duno H."/>
            <person name="Cunha M.M."/>
            <person name="de Hoog S."/>
            <person name="da Silveira J.F."/>
            <person name="Henrissat B."/>
            <person name="Nino-Vega G.A."/>
            <person name="Cisalpino P.S."/>
            <person name="Mora-Montes H.M."/>
            <person name="Almeida S.R."/>
            <person name="Stajich J.E."/>
            <person name="Lopes-Bezerra L.M."/>
            <person name="Vasconcelos A.T."/>
            <person name="Felipe M.S."/>
        </authorList>
    </citation>
    <scope>NUCLEOTIDE SEQUENCE [LARGE SCALE GENOMIC DNA]</scope>
    <source>
        <strain evidence="2 3">1099-18</strain>
    </source>
</reference>
<organism evidence="2 3">
    <name type="scientific">Sporothrix schenckii 1099-18</name>
    <dbReference type="NCBI Taxonomy" id="1397361"/>
    <lineage>
        <taxon>Eukaryota</taxon>
        <taxon>Fungi</taxon>
        <taxon>Dikarya</taxon>
        <taxon>Ascomycota</taxon>
        <taxon>Pezizomycotina</taxon>
        <taxon>Sordariomycetes</taxon>
        <taxon>Sordariomycetidae</taxon>
        <taxon>Ophiostomatales</taxon>
        <taxon>Ophiostomataceae</taxon>
        <taxon>Sporothrix</taxon>
    </lineage>
</organism>
<evidence type="ECO:0000313" key="3">
    <source>
        <dbReference type="Proteomes" id="UP000033710"/>
    </source>
</evidence>
<accession>A0A0F2LW24</accession>
<sequence length="160" mass="17908">MTHLIPFPAVHGGPGDRAIEALQDSTRAGCCIQSANGRHRSCHRSNHVTSMTGGTRRHTQVLRTKHRVAIAKRTPATISAPKSISREKRRYRGRVRERKVPGDVDWGNTSRPNEGESLSTEDDDVLVERSSPLHAPGESEVAEHHRTQSLRTRLLMVRRD</sequence>
<dbReference type="KEGG" id="ssck:SPSK_05622"/>
<dbReference type="EMBL" id="AXCR01000012">
    <property type="protein sequence ID" value="KJR80700.1"/>
    <property type="molecule type" value="Genomic_DNA"/>
</dbReference>
<comment type="caution">
    <text evidence="2">The sequence shown here is derived from an EMBL/GenBank/DDBJ whole genome shotgun (WGS) entry which is preliminary data.</text>
</comment>
<protein>
    <submittedName>
        <fullName evidence="2">Uncharacterized protein</fullName>
    </submittedName>
</protein>
<dbReference type="AlphaFoldDB" id="A0A0F2LW24"/>
<dbReference type="Proteomes" id="UP000033710">
    <property type="component" value="Unassembled WGS sequence"/>
</dbReference>
<evidence type="ECO:0000313" key="2">
    <source>
        <dbReference type="EMBL" id="KJR80700.1"/>
    </source>
</evidence>
<dbReference type="GeneID" id="27667641"/>
<gene>
    <name evidence="2" type="ORF">SPSK_05622</name>
</gene>
<name>A0A0F2LW24_SPOSC</name>
<reference evidence="2 3" key="2">
    <citation type="journal article" date="2015" name="Eukaryot. Cell">
        <title>Asexual propagation of a virulent clone complex in a human and feline outbreak of sporotrichosis.</title>
        <authorList>
            <person name="Teixeira Mde M."/>
            <person name="Rodrigues A.M."/>
            <person name="Tsui C.K."/>
            <person name="de Almeida L.G."/>
            <person name="Van Diepeningen A.D."/>
            <person name="van den Ende B.G."/>
            <person name="Fernandes G.F."/>
            <person name="Kano R."/>
            <person name="Hamelin R.C."/>
            <person name="Lopes-Bezerra L.M."/>
            <person name="Vasconcelos A.T."/>
            <person name="de Hoog S."/>
            <person name="de Camargo Z.P."/>
            <person name="Felipe M.S."/>
        </authorList>
    </citation>
    <scope>NUCLEOTIDE SEQUENCE [LARGE SCALE GENOMIC DNA]</scope>
    <source>
        <strain evidence="2 3">1099-18</strain>
    </source>
</reference>
<evidence type="ECO:0000256" key="1">
    <source>
        <dbReference type="SAM" id="MobiDB-lite"/>
    </source>
</evidence>
<feature type="compositionally biased region" description="Polar residues" evidence="1">
    <location>
        <begin position="107"/>
        <end position="118"/>
    </location>
</feature>